<dbReference type="SUPFAM" id="SSF54909">
    <property type="entry name" value="Dimeric alpha+beta barrel"/>
    <property type="match status" value="1"/>
</dbReference>
<protein>
    <recommendedName>
        <fullName evidence="1">DUF1330 domain-containing protein</fullName>
    </recommendedName>
</protein>
<accession>D9PF97</accession>
<comment type="caution">
    <text evidence="2">The sequence shown here is derived from an EMBL/GenBank/DDBJ whole genome shotgun (WGS) entry which is preliminary data.</text>
</comment>
<sequence length="66" mass="7048">MSATGSSDPRPAYLLVQGHVTDREGFKAYNAALPPIYRKYGGEYLALVPAPLVEVAEGPAESRSIV</sequence>
<gene>
    <name evidence="2" type="ORF">LDC_0176</name>
</gene>
<dbReference type="Gene3D" id="3.30.70.100">
    <property type="match status" value="1"/>
</dbReference>
<feature type="non-terminal residue" evidence="2">
    <location>
        <position position="66"/>
    </location>
</feature>
<name>D9PF97_9ZZZZ</name>
<dbReference type="EMBL" id="ADZX01000032">
    <property type="protein sequence ID" value="EFK97766.1"/>
    <property type="molecule type" value="Genomic_DNA"/>
</dbReference>
<dbReference type="AlphaFoldDB" id="D9PF97"/>
<reference evidence="2" key="1">
    <citation type="submission" date="2010-07" db="EMBL/GenBank/DDBJ databases">
        <authorList>
            <consortium name="CONSOLIDER consortium CSD2007-00005"/>
            <person name="Guazzaroni M.-E."/>
            <person name="Richter M."/>
            <person name="Garcia-Salamanca A."/>
            <person name="Yarza P."/>
            <person name="Ferrer M."/>
        </authorList>
    </citation>
    <scope>NUCLEOTIDE SEQUENCE</scope>
</reference>
<dbReference type="InterPro" id="IPR011008">
    <property type="entry name" value="Dimeric_a/b-barrel"/>
</dbReference>
<dbReference type="InterPro" id="IPR010753">
    <property type="entry name" value="DUF1330"/>
</dbReference>
<proteinExistence type="predicted"/>
<feature type="domain" description="DUF1330" evidence="1">
    <location>
        <begin position="11"/>
        <end position="64"/>
    </location>
</feature>
<dbReference type="Pfam" id="PF07045">
    <property type="entry name" value="DUF1330"/>
    <property type="match status" value="1"/>
</dbReference>
<evidence type="ECO:0000313" key="2">
    <source>
        <dbReference type="EMBL" id="EFK97766.1"/>
    </source>
</evidence>
<organism evidence="2">
    <name type="scientific">sediment metagenome</name>
    <dbReference type="NCBI Taxonomy" id="749907"/>
    <lineage>
        <taxon>unclassified sequences</taxon>
        <taxon>metagenomes</taxon>
        <taxon>ecological metagenomes</taxon>
    </lineage>
</organism>
<evidence type="ECO:0000259" key="1">
    <source>
        <dbReference type="Pfam" id="PF07045"/>
    </source>
</evidence>
<reference evidence="2" key="2">
    <citation type="journal article" date="2011" name="Microb. Ecol.">
        <title>Taxonomic and Functional Metagenomic Profiling of the Microbial Community in the Anoxic Sediment of a Sub-saline Shallow Lake (Laguna de Carrizo, Central Spain).</title>
        <authorList>
            <person name="Ferrer M."/>
            <person name="Guazzaroni M.E."/>
            <person name="Richter M."/>
            <person name="Garcia-Salamanca A."/>
            <person name="Yarza P."/>
            <person name="Suarez-Suarez A."/>
            <person name="Solano J."/>
            <person name="Alcaide M."/>
            <person name="van Dillewijn P."/>
            <person name="Molina-Henares M.A."/>
            <person name="Lopez-Cortes N."/>
            <person name="Al-Ramahi Y."/>
            <person name="Guerrero C."/>
            <person name="Acosta A."/>
            <person name="de Eugenio L.I."/>
            <person name="Martinez V."/>
            <person name="Marques S."/>
            <person name="Rojo F."/>
            <person name="Santero E."/>
            <person name="Genilloud O."/>
            <person name="Perez-Perez J."/>
            <person name="Rossello-Mora R."/>
            <person name="Ramos J.L."/>
        </authorList>
    </citation>
    <scope>NUCLEOTIDE SEQUENCE</scope>
</reference>